<feature type="region of interest" description="Disordered" evidence="1">
    <location>
        <begin position="608"/>
        <end position="643"/>
    </location>
</feature>
<dbReference type="PANTHER" id="PTHR13060:SF0">
    <property type="entry name" value="PROTEIN ECDYSONELESS HOMOLOG"/>
    <property type="match status" value="1"/>
</dbReference>
<proteinExistence type="predicted"/>
<keyword evidence="3" id="KW-1185">Reference proteome</keyword>
<dbReference type="eggNOG" id="KOG2406">
    <property type="taxonomic scope" value="Eukaryota"/>
</dbReference>
<sequence length="643" mass="72044">MAPTEEDIAWFKSTFHPIPKAALPDDCIEYTIYALSSSLDSTNDSETRLRLRDFQKYAVSLQKQWLRDYIWQRQTFSLEVQKDDGEVGTHDGRALKRDLTKNVGVSFLRGRTEYGDSIEDEWVVVWILREITKKFSDAWVKVTDTDGEFLLIEASGSLPGWLEPDVAENRVYINDGQLKIIKPAAGSRSAKRTEEKLNPAEARQIILKAPKRLMHSTLMEEEAFYRLRNYPQQINDNIHHALVTVPRIIAFLLKQNPAYIAPAVEAFYLRDPVSLTRLSGKTGRETLPIPPTDTVTLSVRFPKVAYAQLRSQDFPAPAALRDMMPAQLEGEGFIRAETGMKITCGFEMLLTDSQHQDKPAVREMKLLLEDLDAGEEVLPTDETMSHWEMRQDDEKWMDINFEDLENELDSSRSKPNAGKKREFGDKATHENLQRIVKQFEEFMNDEKAGSDGAGMFGDGDELDDDDDDLDDDTDDESGEDKMASFGEDDFTKLMQEMMGMPPEVMAELMKGELGSEAAASQAGELAAARTKTTMTEAANSGDGDEEFEAHMRHLEAELREKGALDLNASERALKGEGADSDLSDDDLDDNDIDINLAQNLLESLKAQAGRAGPGGNMLGMMGASLPRQDEEQDEEAGPSHHSK</sequence>
<dbReference type="AlphaFoldDB" id="W2S471"/>
<dbReference type="RefSeq" id="XP_008714589.1">
    <property type="nucleotide sequence ID" value="XM_008716367.1"/>
</dbReference>
<feature type="region of interest" description="Disordered" evidence="1">
    <location>
        <begin position="406"/>
        <end position="430"/>
    </location>
</feature>
<dbReference type="GO" id="GO:0005634">
    <property type="term" value="C:nucleus"/>
    <property type="evidence" value="ECO:0007669"/>
    <property type="project" value="TreeGrafter"/>
</dbReference>
<dbReference type="InParanoid" id="W2S471"/>
<dbReference type="Pfam" id="PF07093">
    <property type="entry name" value="SGT1"/>
    <property type="match status" value="1"/>
</dbReference>
<evidence type="ECO:0000313" key="2">
    <source>
        <dbReference type="EMBL" id="ETN42853.1"/>
    </source>
</evidence>
<gene>
    <name evidence="2" type="ORF">HMPREF1541_02011</name>
</gene>
<dbReference type="GeneID" id="19969350"/>
<feature type="compositionally biased region" description="Acidic residues" evidence="1">
    <location>
        <begin position="578"/>
        <end position="588"/>
    </location>
</feature>
<feature type="compositionally biased region" description="Acidic residues" evidence="1">
    <location>
        <begin position="458"/>
        <end position="478"/>
    </location>
</feature>
<evidence type="ECO:0000256" key="1">
    <source>
        <dbReference type="SAM" id="MobiDB-lite"/>
    </source>
</evidence>
<dbReference type="OrthoDB" id="27237at2759"/>
<feature type="region of interest" description="Disordered" evidence="1">
    <location>
        <begin position="567"/>
        <end position="588"/>
    </location>
</feature>
<evidence type="ECO:0000313" key="3">
    <source>
        <dbReference type="Proteomes" id="UP000030752"/>
    </source>
</evidence>
<dbReference type="EMBL" id="KB822718">
    <property type="protein sequence ID" value="ETN42853.1"/>
    <property type="molecule type" value="Genomic_DNA"/>
</dbReference>
<dbReference type="VEuPathDB" id="FungiDB:HMPREF1541_02011"/>
<accession>W2S471</accession>
<reference evidence="2 3" key="1">
    <citation type="submission" date="2013-03" db="EMBL/GenBank/DDBJ databases">
        <title>The Genome Sequence of Phialophora europaea CBS 101466.</title>
        <authorList>
            <consortium name="The Broad Institute Genomics Platform"/>
            <person name="Cuomo C."/>
            <person name="de Hoog S."/>
            <person name="Gorbushina A."/>
            <person name="Walker B."/>
            <person name="Young S.K."/>
            <person name="Zeng Q."/>
            <person name="Gargeya S."/>
            <person name="Fitzgerald M."/>
            <person name="Haas B."/>
            <person name="Abouelleil A."/>
            <person name="Allen A.W."/>
            <person name="Alvarado L."/>
            <person name="Arachchi H.M."/>
            <person name="Berlin A.M."/>
            <person name="Chapman S.B."/>
            <person name="Gainer-Dewar J."/>
            <person name="Goldberg J."/>
            <person name="Griggs A."/>
            <person name="Gujja S."/>
            <person name="Hansen M."/>
            <person name="Howarth C."/>
            <person name="Imamovic A."/>
            <person name="Ireland A."/>
            <person name="Larimer J."/>
            <person name="McCowan C."/>
            <person name="Murphy C."/>
            <person name="Pearson M."/>
            <person name="Poon T.W."/>
            <person name="Priest M."/>
            <person name="Roberts A."/>
            <person name="Saif S."/>
            <person name="Shea T."/>
            <person name="Sisk P."/>
            <person name="Sykes S."/>
            <person name="Wortman J."/>
            <person name="Nusbaum C."/>
            <person name="Birren B."/>
        </authorList>
    </citation>
    <scope>NUCLEOTIDE SEQUENCE [LARGE SCALE GENOMIC DNA]</scope>
    <source>
        <strain evidence="2 3">CBS 101466</strain>
    </source>
</reference>
<dbReference type="PANTHER" id="PTHR13060">
    <property type="entry name" value="SGT1 PROTEIN HSGT1 SUPPRESSOR OF GCR2"/>
    <property type="match status" value="1"/>
</dbReference>
<dbReference type="HOGENOM" id="CLU_006241_2_0_1"/>
<dbReference type="InterPro" id="IPR010770">
    <property type="entry name" value="Ecd"/>
</dbReference>
<organism evidence="2 3">
    <name type="scientific">Cyphellophora europaea (strain CBS 101466)</name>
    <name type="common">Phialophora europaea</name>
    <dbReference type="NCBI Taxonomy" id="1220924"/>
    <lineage>
        <taxon>Eukaryota</taxon>
        <taxon>Fungi</taxon>
        <taxon>Dikarya</taxon>
        <taxon>Ascomycota</taxon>
        <taxon>Pezizomycotina</taxon>
        <taxon>Eurotiomycetes</taxon>
        <taxon>Chaetothyriomycetidae</taxon>
        <taxon>Chaetothyriales</taxon>
        <taxon>Cyphellophoraceae</taxon>
        <taxon>Cyphellophora</taxon>
    </lineage>
</organism>
<dbReference type="STRING" id="1220924.W2S471"/>
<name>W2S471_CYPE1</name>
<dbReference type="Proteomes" id="UP000030752">
    <property type="component" value="Unassembled WGS sequence"/>
</dbReference>
<protein>
    <recommendedName>
        <fullName evidence="4">Regulatory factor Sgt1</fullName>
    </recommendedName>
</protein>
<feature type="region of interest" description="Disordered" evidence="1">
    <location>
        <begin position="525"/>
        <end position="544"/>
    </location>
</feature>
<feature type="compositionally biased region" description="Basic and acidic residues" evidence="1">
    <location>
        <begin position="419"/>
        <end position="430"/>
    </location>
</feature>
<evidence type="ECO:0008006" key="4">
    <source>
        <dbReference type="Google" id="ProtNLM"/>
    </source>
</evidence>
<feature type="region of interest" description="Disordered" evidence="1">
    <location>
        <begin position="447"/>
        <end position="487"/>
    </location>
</feature>